<feature type="transmembrane region" description="Helical" evidence="1">
    <location>
        <begin position="54"/>
        <end position="73"/>
    </location>
</feature>
<gene>
    <name evidence="2" type="ORF">Lwal_2704</name>
</gene>
<feature type="transmembrane region" description="Helical" evidence="1">
    <location>
        <begin position="31"/>
        <end position="47"/>
    </location>
</feature>
<keyword evidence="1" id="KW-0812">Transmembrane</keyword>
<proteinExistence type="predicted"/>
<feature type="transmembrane region" description="Helical" evidence="1">
    <location>
        <begin position="268"/>
        <end position="289"/>
    </location>
</feature>
<protein>
    <submittedName>
        <fullName evidence="2">Uncharacterized protein</fullName>
    </submittedName>
</protein>
<feature type="transmembrane region" description="Helical" evidence="1">
    <location>
        <begin position="7"/>
        <end position="25"/>
    </location>
</feature>
<keyword evidence="3" id="KW-1185">Reference proteome</keyword>
<comment type="caution">
    <text evidence="2">The sequence shown here is derived from an EMBL/GenBank/DDBJ whole genome shotgun (WGS) entry which is preliminary data.</text>
</comment>
<feature type="transmembrane region" description="Helical" evidence="1">
    <location>
        <begin position="129"/>
        <end position="153"/>
    </location>
</feature>
<evidence type="ECO:0000256" key="1">
    <source>
        <dbReference type="SAM" id="Phobius"/>
    </source>
</evidence>
<organism evidence="2 3">
    <name type="scientific">Legionella waltersii</name>
    <dbReference type="NCBI Taxonomy" id="66969"/>
    <lineage>
        <taxon>Bacteria</taxon>
        <taxon>Pseudomonadati</taxon>
        <taxon>Pseudomonadota</taxon>
        <taxon>Gammaproteobacteria</taxon>
        <taxon>Legionellales</taxon>
        <taxon>Legionellaceae</taxon>
        <taxon>Legionella</taxon>
    </lineage>
</organism>
<dbReference type="STRING" id="66969.Lwal_2704"/>
<feature type="transmembrane region" description="Helical" evidence="1">
    <location>
        <begin position="329"/>
        <end position="350"/>
    </location>
</feature>
<feature type="transmembrane region" description="Helical" evidence="1">
    <location>
        <begin position="301"/>
        <end position="322"/>
    </location>
</feature>
<feature type="transmembrane region" description="Helical" evidence="1">
    <location>
        <begin position="85"/>
        <end position="108"/>
    </location>
</feature>
<name>A0A0W0ZZX4_9GAMM</name>
<evidence type="ECO:0000313" key="2">
    <source>
        <dbReference type="EMBL" id="KTD74663.1"/>
    </source>
</evidence>
<accession>A0A0W0ZZX4</accession>
<dbReference type="Proteomes" id="UP000054729">
    <property type="component" value="Unassembled WGS sequence"/>
</dbReference>
<dbReference type="EMBL" id="LNZB01000060">
    <property type="protein sequence ID" value="KTD74663.1"/>
    <property type="molecule type" value="Genomic_DNA"/>
</dbReference>
<feature type="transmembrane region" description="Helical" evidence="1">
    <location>
        <begin position="204"/>
        <end position="222"/>
    </location>
</feature>
<reference evidence="2 3" key="1">
    <citation type="submission" date="2015-11" db="EMBL/GenBank/DDBJ databases">
        <title>Genomic analysis of 38 Legionella species identifies large and diverse effector repertoires.</title>
        <authorList>
            <person name="Burstein D."/>
            <person name="Amaro F."/>
            <person name="Zusman T."/>
            <person name="Lifshitz Z."/>
            <person name="Cohen O."/>
            <person name="Gilbert J.A."/>
            <person name="Pupko T."/>
            <person name="Shuman H.A."/>
            <person name="Segal G."/>
        </authorList>
    </citation>
    <scope>NUCLEOTIDE SEQUENCE [LARGE SCALE GENOMIC DNA]</scope>
    <source>
        <strain evidence="2 3">ATCC 51914</strain>
    </source>
</reference>
<sequence length="373" mass="43092">MANKKEMYIFTLIGLVLGTVLDLLLRNHVTTIFYYSIISLFAVLFVLTYNNMHLLKLVGSSFIASLFLSIPLLPMELELPIRNYLHFFTFMLGFPFFFYVTYCFHYAFHHDNTWRVSYSSLFAAVWNTIPLLIVASIFISLTNLLIVLGAFVFKTVGSNFLWDLYFYNHDFKLISNTVLFFIGLGVGLQNITIIHNMRYLLLRIMYYLFPLLAIISVLYFILYHTHFVTGGPEYINPLVVLIPLTTAGILFFNAYFQDGSLKSDYPDWVKIGLRIYRVVLFFISLMMAYRILQDHSIESNLLLYLIVILLFALNYGVTAIFNENTEKKWICLGNIVIGLFFIIALFLFNIPHLQIEFSVGGGNSTNIILKAPE</sequence>
<feature type="transmembrane region" description="Helical" evidence="1">
    <location>
        <begin position="234"/>
        <end position="256"/>
    </location>
</feature>
<keyword evidence="1" id="KW-0472">Membrane</keyword>
<dbReference type="OrthoDB" id="5652013at2"/>
<evidence type="ECO:0000313" key="3">
    <source>
        <dbReference type="Proteomes" id="UP000054729"/>
    </source>
</evidence>
<feature type="transmembrane region" description="Helical" evidence="1">
    <location>
        <begin position="173"/>
        <end position="192"/>
    </location>
</feature>
<dbReference type="AlphaFoldDB" id="A0A0W0ZZX4"/>
<dbReference type="RefSeq" id="WP_058481335.1">
    <property type="nucleotide sequence ID" value="NZ_CAAAIQ010000019.1"/>
</dbReference>
<dbReference type="PATRIC" id="fig|66969.6.peg.2926"/>
<keyword evidence="1" id="KW-1133">Transmembrane helix</keyword>